<proteinExistence type="predicted"/>
<sequence>MPQPEQLPGPNADIWNWQLQGLCRGVDSSMFFHPDGERGRARMLREQRARKCAAAAR</sequence>
<organism evidence="1 2">
    <name type="scientific">Mycobacterium kansasii</name>
    <dbReference type="NCBI Taxonomy" id="1768"/>
    <lineage>
        <taxon>Bacteria</taxon>
        <taxon>Bacillati</taxon>
        <taxon>Actinomycetota</taxon>
        <taxon>Actinomycetes</taxon>
        <taxon>Mycobacteriales</taxon>
        <taxon>Mycobacteriaceae</taxon>
        <taxon>Mycobacterium</taxon>
    </lineage>
</organism>
<protein>
    <recommendedName>
        <fullName evidence="3">WhiB family transcriptional regulator</fullName>
    </recommendedName>
</protein>
<keyword evidence="2" id="KW-1185">Reference proteome</keyword>
<name>A0A7G1IQB7_MYCKA</name>
<evidence type="ECO:0000313" key="1">
    <source>
        <dbReference type="EMBL" id="BCI90948.1"/>
    </source>
</evidence>
<dbReference type="EMBL" id="AP023343">
    <property type="protein sequence ID" value="BCI90948.1"/>
    <property type="molecule type" value="Genomic_DNA"/>
</dbReference>
<gene>
    <name evidence="1" type="ORF">NIIDMKKI_61540</name>
</gene>
<accession>A0A7G1IQB7</accession>
<evidence type="ECO:0008006" key="3">
    <source>
        <dbReference type="Google" id="ProtNLM"/>
    </source>
</evidence>
<reference evidence="1 2" key="1">
    <citation type="submission" date="2020-07" db="EMBL/GenBank/DDBJ databases">
        <title>Mycobacterium kansasii (former subtype) with zoonotic potential isolated from diseased indoor pet cat, Japan.</title>
        <authorList>
            <person name="Fukano H."/>
            <person name="Terazono T."/>
            <person name="Hoshino Y."/>
        </authorList>
    </citation>
    <scope>NUCLEOTIDE SEQUENCE [LARGE SCALE GENOMIC DNA]</scope>
    <source>
        <strain evidence="1 2">Kuro-I</strain>
    </source>
</reference>
<dbReference type="Proteomes" id="UP000516380">
    <property type="component" value="Chromosome"/>
</dbReference>
<dbReference type="AlphaFoldDB" id="A0A7G1IQB7"/>
<evidence type="ECO:0000313" key="2">
    <source>
        <dbReference type="Proteomes" id="UP000516380"/>
    </source>
</evidence>